<proteinExistence type="predicted"/>
<evidence type="ECO:0000313" key="1">
    <source>
        <dbReference type="EMBL" id="KAK8144121.1"/>
    </source>
</evidence>
<dbReference type="AlphaFoldDB" id="A0AAW0RQL1"/>
<protein>
    <submittedName>
        <fullName evidence="1">Uncharacterized protein</fullName>
    </submittedName>
</protein>
<sequence length="120" mass="12949">MRIVVDGSPPLIVHLIRHQHQRAAQLARIRAIRVGLVALVYRPAHQHVGPLAVAHAGPRAGSGSHLLDAVGEARVVEVLVGNVPERLGAPVSAHARQSRRPRSCGLPWSEMRRCLQTALA</sequence>
<evidence type="ECO:0000313" key="2">
    <source>
        <dbReference type="Proteomes" id="UP001397290"/>
    </source>
</evidence>
<gene>
    <name evidence="1" type="ORF">G3M48_006272</name>
</gene>
<name>A0AAW0RQL1_9HYPO</name>
<comment type="caution">
    <text evidence="1">The sequence shown here is derived from an EMBL/GenBank/DDBJ whole genome shotgun (WGS) entry which is preliminary data.</text>
</comment>
<keyword evidence="2" id="KW-1185">Reference proteome</keyword>
<organism evidence="1 2">
    <name type="scientific">Beauveria asiatica</name>
    <dbReference type="NCBI Taxonomy" id="1069075"/>
    <lineage>
        <taxon>Eukaryota</taxon>
        <taxon>Fungi</taxon>
        <taxon>Dikarya</taxon>
        <taxon>Ascomycota</taxon>
        <taxon>Pezizomycotina</taxon>
        <taxon>Sordariomycetes</taxon>
        <taxon>Hypocreomycetidae</taxon>
        <taxon>Hypocreales</taxon>
        <taxon>Cordycipitaceae</taxon>
        <taxon>Beauveria</taxon>
    </lineage>
</organism>
<accession>A0AAW0RQL1</accession>
<reference evidence="1 2" key="1">
    <citation type="submission" date="2020-02" db="EMBL/GenBank/DDBJ databases">
        <title>Comparative genomics of the hypocrealean fungal genus Beauvera.</title>
        <authorList>
            <person name="Showalter D.N."/>
            <person name="Bushley K.E."/>
            <person name="Rehner S.A."/>
        </authorList>
    </citation>
    <scope>NUCLEOTIDE SEQUENCE [LARGE SCALE GENOMIC DNA]</scope>
    <source>
        <strain evidence="1 2">ARSEF4384</strain>
    </source>
</reference>
<dbReference type="Proteomes" id="UP001397290">
    <property type="component" value="Unassembled WGS sequence"/>
</dbReference>
<dbReference type="EMBL" id="JAAHCF010000424">
    <property type="protein sequence ID" value="KAK8144121.1"/>
    <property type="molecule type" value="Genomic_DNA"/>
</dbReference>